<dbReference type="InterPro" id="IPR052900">
    <property type="entry name" value="Phospholipid_Metab_Enz"/>
</dbReference>
<sequence>MTLSRRSLIGGLGALGACATAPAKLDSGASPQKLGDLFTLGVASGDPNADGFVIWTRLAPEPLEPDGGLSAPVDVIWQVAEDPAFAHIVAQGRKTARAQLAHSIHVEVGGLAVHRPYYYRFIADGQKSPTGRARTTPYLGTMTDKLRFGFVSCQHFEQGFFTPYLGLVEDDPEIIIHLGDYIYESTWGPQVRRHPNPESYTLADYRQLHAAYKTDKALQAAHAHAPWLMIWDDHEVVNDYAGLNGEKGPFSPTFAARRKAAYQAYYEHMPVRLKRKPHGLSMHMYDYFYYGDLMTMALTDGRQYRTDQACQTPEHRGAALVRCAELDDPKRTMFGPEQERWLMSSLGRTGAIWEVLAQVTLFSKLFQKGRDGLPGRWNDGWDGYAGTRHKILSAIAKRKPKNFVAIGGDMHSWWQADLKEDYNNPKSRTLGAEFVCTSVTSHSYAYNRFKRMLPDNPHIHFFDDRKRGYCLVNVDRNQWRVDMKEVNTVYQPRSASTIRKSFVVENGNPTAHEI</sequence>
<evidence type="ECO:0000259" key="2">
    <source>
        <dbReference type="Pfam" id="PF16655"/>
    </source>
</evidence>
<dbReference type="CDD" id="cd07389">
    <property type="entry name" value="MPP_PhoD"/>
    <property type="match status" value="1"/>
</dbReference>
<evidence type="ECO:0000313" key="3">
    <source>
        <dbReference type="EMBL" id="HHL43675.1"/>
    </source>
</evidence>
<organism evidence="3">
    <name type="scientific">Hellea balneolensis</name>
    <dbReference type="NCBI Taxonomy" id="287478"/>
    <lineage>
        <taxon>Bacteria</taxon>
        <taxon>Pseudomonadati</taxon>
        <taxon>Pseudomonadota</taxon>
        <taxon>Alphaproteobacteria</taxon>
        <taxon>Maricaulales</taxon>
        <taxon>Robiginitomaculaceae</taxon>
        <taxon>Hellea</taxon>
    </lineage>
</organism>
<protein>
    <submittedName>
        <fullName evidence="3">Alkaline phosphatase</fullName>
    </submittedName>
</protein>
<evidence type="ECO:0000259" key="1">
    <source>
        <dbReference type="Pfam" id="PF09423"/>
    </source>
</evidence>
<dbReference type="Gene3D" id="2.60.40.380">
    <property type="entry name" value="Purple acid phosphatase-like, N-terminal"/>
    <property type="match status" value="1"/>
</dbReference>
<dbReference type="PROSITE" id="PS51257">
    <property type="entry name" value="PROKAR_LIPOPROTEIN"/>
    <property type="match status" value="1"/>
</dbReference>
<dbReference type="EMBL" id="DRMJ01000452">
    <property type="protein sequence ID" value="HHL43675.1"/>
    <property type="molecule type" value="Genomic_DNA"/>
</dbReference>
<comment type="caution">
    <text evidence="3">The sequence shown here is derived from an EMBL/GenBank/DDBJ whole genome shotgun (WGS) entry which is preliminary data.</text>
</comment>
<dbReference type="Pfam" id="PF16655">
    <property type="entry name" value="PhoD_N"/>
    <property type="match status" value="1"/>
</dbReference>
<dbReference type="Proteomes" id="UP000885830">
    <property type="component" value="Unassembled WGS sequence"/>
</dbReference>
<dbReference type="InterPro" id="IPR029052">
    <property type="entry name" value="Metallo-depent_PP-like"/>
</dbReference>
<dbReference type="PROSITE" id="PS51318">
    <property type="entry name" value="TAT"/>
    <property type="match status" value="1"/>
</dbReference>
<dbReference type="Pfam" id="PF09423">
    <property type="entry name" value="PhoD"/>
    <property type="match status" value="1"/>
</dbReference>
<feature type="domain" description="PhoD-like phosphatase metallophosphatase" evidence="1">
    <location>
        <begin position="148"/>
        <end position="482"/>
    </location>
</feature>
<feature type="domain" description="Phospholipase D N-terminal" evidence="2">
    <location>
        <begin position="40"/>
        <end position="135"/>
    </location>
</feature>
<gene>
    <name evidence="3" type="ORF">ENJ42_08660</name>
</gene>
<reference evidence="3" key="1">
    <citation type="journal article" date="2020" name="mSystems">
        <title>Genome- and Community-Level Interaction Insights into Carbon Utilization and Element Cycling Functions of Hydrothermarchaeota in Hydrothermal Sediment.</title>
        <authorList>
            <person name="Zhou Z."/>
            <person name="Liu Y."/>
            <person name="Xu W."/>
            <person name="Pan J."/>
            <person name="Luo Z.H."/>
            <person name="Li M."/>
        </authorList>
    </citation>
    <scope>NUCLEOTIDE SEQUENCE [LARGE SCALE GENOMIC DNA]</scope>
    <source>
        <strain evidence="3">HyVt-485</strain>
    </source>
</reference>
<dbReference type="PANTHER" id="PTHR43606:SF2">
    <property type="entry name" value="ALKALINE PHOSPHATASE FAMILY PROTEIN (AFU_ORTHOLOGUE AFUA_5G03860)"/>
    <property type="match status" value="1"/>
</dbReference>
<dbReference type="InterPro" id="IPR018946">
    <property type="entry name" value="PhoD-like_MPP"/>
</dbReference>
<dbReference type="InterPro" id="IPR038607">
    <property type="entry name" value="PhoD-like_sf"/>
</dbReference>
<dbReference type="InterPro" id="IPR032093">
    <property type="entry name" value="PhoD_N"/>
</dbReference>
<dbReference type="AlphaFoldDB" id="A0A7C5M463"/>
<accession>A0A7C5M463</accession>
<dbReference type="InterPro" id="IPR006311">
    <property type="entry name" value="TAT_signal"/>
</dbReference>
<dbReference type="SUPFAM" id="SSF56300">
    <property type="entry name" value="Metallo-dependent phosphatases"/>
    <property type="match status" value="1"/>
</dbReference>
<name>A0A7C5M463_9PROT</name>
<dbReference type="PANTHER" id="PTHR43606">
    <property type="entry name" value="PHOSPHATASE, PUTATIVE (AFU_ORTHOLOGUE AFUA_6G08710)-RELATED"/>
    <property type="match status" value="1"/>
</dbReference>
<dbReference type="Gene3D" id="3.60.21.70">
    <property type="entry name" value="PhoD-like phosphatase"/>
    <property type="match status" value="1"/>
</dbReference>
<proteinExistence type="predicted"/>